<accession>A0A2T1A4R2</accession>
<evidence type="ECO:0000256" key="4">
    <source>
        <dbReference type="ARBA" id="ARBA00023134"/>
    </source>
</evidence>
<reference evidence="6 7" key="1">
    <citation type="submission" date="2018-03" db="EMBL/GenBank/DDBJ databases">
        <title>Genomic Encyclopedia of Archaeal and Bacterial Type Strains, Phase II (KMG-II): from individual species to whole genera.</title>
        <authorList>
            <person name="Goeker M."/>
        </authorList>
    </citation>
    <scope>NUCLEOTIDE SEQUENCE [LARGE SCALE GENOMIC DNA]</scope>
    <source>
        <strain evidence="6 7">DSM 100065</strain>
    </source>
</reference>
<keyword evidence="4" id="KW-0342">GTP-binding</keyword>
<dbReference type="GO" id="GO:0043814">
    <property type="term" value="F:phospholactate guanylyltransferase activity"/>
    <property type="evidence" value="ECO:0007669"/>
    <property type="project" value="InterPro"/>
</dbReference>
<organism evidence="6 7">
    <name type="scientific">Antricoccus suffuscus</name>
    <dbReference type="NCBI Taxonomy" id="1629062"/>
    <lineage>
        <taxon>Bacteria</taxon>
        <taxon>Bacillati</taxon>
        <taxon>Actinomycetota</taxon>
        <taxon>Actinomycetes</taxon>
        <taxon>Geodermatophilales</taxon>
        <taxon>Antricoccaceae</taxon>
        <taxon>Antricoccus</taxon>
    </lineage>
</organism>
<evidence type="ECO:0000256" key="5">
    <source>
        <dbReference type="SAM" id="MobiDB-lite"/>
    </source>
</evidence>
<dbReference type="InterPro" id="IPR029044">
    <property type="entry name" value="Nucleotide-diphossugar_trans"/>
</dbReference>
<dbReference type="GO" id="GO:0005525">
    <property type="term" value="F:GTP binding"/>
    <property type="evidence" value="ECO:0007669"/>
    <property type="project" value="UniProtKB-KW"/>
</dbReference>
<dbReference type="Gene3D" id="3.90.550.10">
    <property type="entry name" value="Spore Coat Polysaccharide Biosynthesis Protein SpsA, Chain A"/>
    <property type="match status" value="1"/>
</dbReference>
<dbReference type="NCBIfam" id="TIGR03552">
    <property type="entry name" value="F420_cofC"/>
    <property type="match status" value="1"/>
</dbReference>
<evidence type="ECO:0000313" key="6">
    <source>
        <dbReference type="EMBL" id="PRZ43487.1"/>
    </source>
</evidence>
<feature type="compositionally biased region" description="Basic and acidic residues" evidence="5">
    <location>
        <begin position="1"/>
        <end position="12"/>
    </location>
</feature>
<keyword evidence="7" id="KW-1185">Reference proteome</keyword>
<feature type="region of interest" description="Disordered" evidence="5">
    <location>
        <begin position="1"/>
        <end position="22"/>
    </location>
</feature>
<comment type="caution">
    <text evidence="6">The sequence shown here is derived from an EMBL/GenBank/DDBJ whole genome shotgun (WGS) entry which is preliminary data.</text>
</comment>
<proteinExistence type="predicted"/>
<evidence type="ECO:0000256" key="1">
    <source>
        <dbReference type="ARBA" id="ARBA00022679"/>
    </source>
</evidence>
<dbReference type="AlphaFoldDB" id="A0A2T1A4R2"/>
<evidence type="ECO:0000256" key="2">
    <source>
        <dbReference type="ARBA" id="ARBA00022695"/>
    </source>
</evidence>
<name>A0A2T1A4R2_9ACTN</name>
<keyword evidence="3" id="KW-0547">Nucleotide-binding</keyword>
<dbReference type="Proteomes" id="UP000237752">
    <property type="component" value="Unassembled WGS sequence"/>
</dbReference>
<protein>
    <submittedName>
        <fullName evidence="6">2-phospho-L-lactate guanylyltransferase</fullName>
    </submittedName>
</protein>
<dbReference type="EMBL" id="PVUE01000002">
    <property type="protein sequence ID" value="PRZ43487.1"/>
    <property type="molecule type" value="Genomic_DNA"/>
</dbReference>
<gene>
    <name evidence="6" type="ORF">CLV47_102175</name>
</gene>
<keyword evidence="2 6" id="KW-0548">Nucleotidyltransferase</keyword>
<dbReference type="PANTHER" id="PTHR40392:SF1">
    <property type="entry name" value="2-PHOSPHO-L-LACTATE GUANYLYLTRANSFERASE"/>
    <property type="match status" value="1"/>
</dbReference>
<evidence type="ECO:0000313" key="7">
    <source>
        <dbReference type="Proteomes" id="UP000237752"/>
    </source>
</evidence>
<dbReference type="PANTHER" id="PTHR40392">
    <property type="entry name" value="2-PHOSPHO-L-LACTATE GUANYLYLTRANSFERASE"/>
    <property type="match status" value="1"/>
</dbReference>
<dbReference type="InterPro" id="IPR002835">
    <property type="entry name" value="CofC"/>
</dbReference>
<evidence type="ECO:0000256" key="3">
    <source>
        <dbReference type="ARBA" id="ARBA00022741"/>
    </source>
</evidence>
<dbReference type="SUPFAM" id="SSF53448">
    <property type="entry name" value="Nucleotide-diphospho-sugar transferases"/>
    <property type="match status" value="1"/>
</dbReference>
<sequence>MMSLMHDTERDSTASARYAGNAPGDPADAARLWSLVIPVKATQRAKTRVVTEPEGLIDNAALAAAFAYDTVEAALSSEQVQAVYVVTEDLQIAAGVRELGAIVVVEQSKLPIESPGFARLNDAIHSGELAARDAGAKYVAALTADLPTLTPAELSAVLVDAARFARSYVADSSRIGTSLLAAGPETALDPQFGYDSAAAHAATGAVSIDVSAPTVRTDVDTLDELSEAADLGLGPRTAALFAEYEQRAANESTR</sequence>
<keyword evidence="1 6" id="KW-0808">Transferase</keyword>